<name>A0A974WE14_9NOCA</name>
<dbReference type="EMBL" id="CP070619">
    <property type="protein sequence ID" value="QSE95165.1"/>
    <property type="molecule type" value="Genomic_DNA"/>
</dbReference>
<feature type="transmembrane region" description="Helical" evidence="1">
    <location>
        <begin position="6"/>
        <end position="27"/>
    </location>
</feature>
<keyword evidence="3" id="KW-1185">Reference proteome</keyword>
<keyword evidence="1" id="KW-1133">Transmembrane helix</keyword>
<proteinExistence type="predicted"/>
<keyword evidence="1" id="KW-0472">Membrane</keyword>
<protein>
    <submittedName>
        <fullName evidence="2">Uncharacterized protein</fullName>
    </submittedName>
</protein>
<organism evidence="2 3">
    <name type="scientific">Rhodococcus pseudokoreensis</name>
    <dbReference type="NCBI Taxonomy" id="2811421"/>
    <lineage>
        <taxon>Bacteria</taxon>
        <taxon>Bacillati</taxon>
        <taxon>Actinomycetota</taxon>
        <taxon>Actinomycetes</taxon>
        <taxon>Mycobacteriales</taxon>
        <taxon>Nocardiaceae</taxon>
        <taxon>Rhodococcus</taxon>
    </lineage>
</organism>
<sequence length="81" mass="8740">MTWRVTMVVMLAVPIALITLLAVLTGVGEYRRTDNKMGWSLLAVSYFQPSGLPGTSATISAKRHGRTLPDLLQPGSRSAIV</sequence>
<evidence type="ECO:0000256" key="1">
    <source>
        <dbReference type="SAM" id="Phobius"/>
    </source>
</evidence>
<accession>A0A974WE14</accession>
<dbReference type="Proteomes" id="UP000662986">
    <property type="component" value="Chromosome"/>
</dbReference>
<gene>
    <name evidence="2" type="ORF">JWS13_44455</name>
</gene>
<reference evidence="2 3" key="1">
    <citation type="journal article" date="2021" name="Microbiol. Resour. Announc.">
        <title>Complete Genome Sequences of Two Rhodococcus sp. Strains with Large and Linear Chromosomes, Isolated from Apple Rhizosphere.</title>
        <authorList>
            <person name="Benning S."/>
            <person name="Brugnone N."/>
            <person name="Siani R."/>
            <person name="Kublik S."/>
            <person name="Schloter M."/>
            <person name="Rad V."/>
        </authorList>
    </citation>
    <scope>NUCLEOTIDE SEQUENCE [LARGE SCALE GENOMIC DNA]</scope>
    <source>
        <strain evidence="2 3">R79</strain>
    </source>
</reference>
<reference evidence="2 3" key="2">
    <citation type="journal article" date="2022" name="Arch. Microbiol.">
        <title>Rhodococcus pseudokoreensis sp. nov. isolated from the rhizosphere of young M26 apple rootstocks.</title>
        <authorList>
            <person name="Kampfer P."/>
            <person name="Glaeser S.P."/>
            <person name="Blom J."/>
            <person name="Wolf J."/>
            <person name="Benning S."/>
            <person name="Schloter M."/>
            <person name="Neumann-Schaal M."/>
        </authorList>
    </citation>
    <scope>NUCLEOTIDE SEQUENCE [LARGE SCALE GENOMIC DNA]</scope>
    <source>
        <strain evidence="2 3">R79</strain>
    </source>
</reference>
<evidence type="ECO:0000313" key="3">
    <source>
        <dbReference type="Proteomes" id="UP000662986"/>
    </source>
</evidence>
<evidence type="ECO:0000313" key="2">
    <source>
        <dbReference type="EMBL" id="QSE95165.1"/>
    </source>
</evidence>
<keyword evidence="1" id="KW-0812">Transmembrane</keyword>